<protein>
    <recommendedName>
        <fullName evidence="4">PASTA domain-containing protein</fullName>
    </recommendedName>
</protein>
<feature type="signal peptide" evidence="1">
    <location>
        <begin position="1"/>
        <end position="33"/>
    </location>
</feature>
<keyword evidence="3" id="KW-1185">Reference proteome</keyword>
<accession>A0A1E8Q739</accession>
<feature type="chain" id="PRO_5009451785" description="PASTA domain-containing protein" evidence="1">
    <location>
        <begin position="34"/>
        <end position="96"/>
    </location>
</feature>
<keyword evidence="1" id="KW-0732">Signal</keyword>
<proteinExistence type="predicted"/>
<organism evidence="2 3">
    <name type="scientific">Mycolicibacterium grossiae</name>
    <dbReference type="NCBI Taxonomy" id="1552759"/>
    <lineage>
        <taxon>Bacteria</taxon>
        <taxon>Bacillati</taxon>
        <taxon>Actinomycetota</taxon>
        <taxon>Actinomycetes</taxon>
        <taxon>Mycobacteriales</taxon>
        <taxon>Mycobacteriaceae</taxon>
        <taxon>Mycolicibacterium</taxon>
    </lineage>
</organism>
<evidence type="ECO:0000313" key="3">
    <source>
        <dbReference type="Proteomes" id="UP000178953"/>
    </source>
</evidence>
<dbReference type="AlphaFoldDB" id="A0A1E8Q739"/>
<reference evidence="2 3" key="1">
    <citation type="submission" date="2016-09" db="EMBL/GenBank/DDBJ databases">
        <title>genome sequence of Mycobacterium sp. 739 SCH.</title>
        <authorList>
            <person name="Greninger A.L."/>
            <person name="Qin X."/>
            <person name="Jerome K."/>
            <person name="Vora S."/>
            <person name="Quinn K."/>
        </authorList>
    </citation>
    <scope>NUCLEOTIDE SEQUENCE [LARGE SCALE GENOMIC DNA]</scope>
    <source>
        <strain evidence="2 3">SCH</strain>
    </source>
</reference>
<evidence type="ECO:0000313" key="2">
    <source>
        <dbReference type="EMBL" id="OFJ54413.1"/>
    </source>
</evidence>
<dbReference type="EMBL" id="MCHX01000013">
    <property type="protein sequence ID" value="OFJ54413.1"/>
    <property type="molecule type" value="Genomic_DNA"/>
</dbReference>
<dbReference type="Proteomes" id="UP000178953">
    <property type="component" value="Unassembled WGS sequence"/>
</dbReference>
<sequence length="96" mass="9861">MNETRTRSPFGVTVAVTAALFAAALGSAATAQALPSGGEDAAGAIAELEAQGYQVHVNGSHRTSWDGCQTTRVHAPELDGDWGTAHVTVHCTTETP</sequence>
<evidence type="ECO:0000256" key="1">
    <source>
        <dbReference type="SAM" id="SignalP"/>
    </source>
</evidence>
<gene>
    <name evidence="2" type="ORF">BEL07_07530</name>
</gene>
<comment type="caution">
    <text evidence="2">The sequence shown here is derived from an EMBL/GenBank/DDBJ whole genome shotgun (WGS) entry which is preliminary data.</text>
</comment>
<name>A0A1E8Q739_9MYCO</name>
<evidence type="ECO:0008006" key="4">
    <source>
        <dbReference type="Google" id="ProtNLM"/>
    </source>
</evidence>